<dbReference type="RefSeq" id="WP_199387310.1">
    <property type="nucleotide sequence ID" value="NZ_JAEMHL010000001.1"/>
</dbReference>
<feature type="domain" description="ApeI dehydratase-like" evidence="1">
    <location>
        <begin position="24"/>
        <end position="96"/>
    </location>
</feature>
<comment type="caution">
    <text evidence="2">The sequence shown here is derived from an EMBL/GenBank/DDBJ whole genome shotgun (WGS) entry which is preliminary data.</text>
</comment>
<evidence type="ECO:0000313" key="3">
    <source>
        <dbReference type="Proteomes" id="UP000614714"/>
    </source>
</evidence>
<dbReference type="InterPro" id="IPR029069">
    <property type="entry name" value="HotDog_dom_sf"/>
</dbReference>
<gene>
    <name evidence="2" type="ORF">JFN91_00720</name>
</gene>
<keyword evidence="3" id="KW-1185">Reference proteome</keyword>
<protein>
    <recommendedName>
        <fullName evidence="1">ApeI dehydratase-like domain-containing protein</fullName>
    </recommendedName>
</protein>
<evidence type="ECO:0000259" key="1">
    <source>
        <dbReference type="Pfam" id="PF22818"/>
    </source>
</evidence>
<reference evidence="2 3" key="1">
    <citation type="submission" date="2020-12" db="EMBL/GenBank/DDBJ databases">
        <title>Geomonas sp. Red421, isolated from paddy soil.</title>
        <authorList>
            <person name="Xu Z."/>
            <person name="Zhang Z."/>
            <person name="Masuda Y."/>
            <person name="Itoh H."/>
            <person name="Senoo K."/>
        </authorList>
    </citation>
    <scope>NUCLEOTIDE SEQUENCE [LARGE SCALE GENOMIC DNA]</scope>
    <source>
        <strain evidence="2 3">Red421</strain>
    </source>
</reference>
<dbReference type="SUPFAM" id="SSF54637">
    <property type="entry name" value="Thioesterase/thiol ester dehydrase-isomerase"/>
    <property type="match status" value="1"/>
</dbReference>
<accession>A0ABS0Y8V4</accession>
<dbReference type="Proteomes" id="UP000614714">
    <property type="component" value="Unassembled WGS sequence"/>
</dbReference>
<name>A0ABS0Y8V4_9BACT</name>
<dbReference type="Gene3D" id="3.10.129.10">
    <property type="entry name" value="Hotdog Thioesterase"/>
    <property type="match status" value="1"/>
</dbReference>
<dbReference type="EMBL" id="JAEMHL010000001">
    <property type="protein sequence ID" value="MBJ6748728.1"/>
    <property type="molecule type" value="Genomic_DNA"/>
</dbReference>
<proteinExistence type="predicted"/>
<dbReference type="Pfam" id="PF22818">
    <property type="entry name" value="ApeI-like"/>
    <property type="match status" value="1"/>
</dbReference>
<evidence type="ECO:0000313" key="2">
    <source>
        <dbReference type="EMBL" id="MBJ6748728.1"/>
    </source>
</evidence>
<dbReference type="InterPro" id="IPR054545">
    <property type="entry name" value="ApeI-like"/>
</dbReference>
<organism evidence="2 3">
    <name type="scientific">Geomonas anaerohicana</name>
    <dbReference type="NCBI Taxonomy" id="2798583"/>
    <lineage>
        <taxon>Bacteria</taxon>
        <taxon>Pseudomonadati</taxon>
        <taxon>Thermodesulfobacteriota</taxon>
        <taxon>Desulfuromonadia</taxon>
        <taxon>Geobacterales</taxon>
        <taxon>Geobacteraceae</taxon>
        <taxon>Geomonas</taxon>
    </lineage>
</organism>
<sequence>MNSIIAKEIAASRLGTESDSEGGCLGRYRFDAGFAGFDGHFPGFPILPAIVEIHAVVSLVGAVQQSPQRLVAVQDAKFLNPVRPGQELSIVCRPRTVQGKELCDARLTVGEVTVATMLLELAPEESP</sequence>